<name>A0A356LBN5_9BURK</name>
<feature type="transmembrane region" description="Helical" evidence="1">
    <location>
        <begin position="12"/>
        <end position="30"/>
    </location>
</feature>
<dbReference type="AlphaFoldDB" id="A0A356LBN5"/>
<accession>A0A356LBN5</accession>
<reference evidence="2 3" key="1">
    <citation type="journal article" date="2018" name="Nat. Biotechnol.">
        <title>A standardized bacterial taxonomy based on genome phylogeny substantially revises the tree of life.</title>
        <authorList>
            <person name="Parks D.H."/>
            <person name="Chuvochina M."/>
            <person name="Waite D.W."/>
            <person name="Rinke C."/>
            <person name="Skarshewski A."/>
            <person name="Chaumeil P.A."/>
            <person name="Hugenholtz P."/>
        </authorList>
    </citation>
    <scope>NUCLEOTIDE SEQUENCE [LARGE SCALE GENOMIC DNA]</scope>
    <source>
        <strain evidence="2">UBA10707</strain>
    </source>
</reference>
<comment type="caution">
    <text evidence="2">The sequence shown here is derived from an EMBL/GenBank/DDBJ whole genome shotgun (WGS) entry which is preliminary data.</text>
</comment>
<evidence type="ECO:0000256" key="1">
    <source>
        <dbReference type="SAM" id="Phobius"/>
    </source>
</evidence>
<organism evidence="2 3">
    <name type="scientific">Advenella kashmirensis</name>
    <dbReference type="NCBI Taxonomy" id="310575"/>
    <lineage>
        <taxon>Bacteria</taxon>
        <taxon>Pseudomonadati</taxon>
        <taxon>Pseudomonadota</taxon>
        <taxon>Betaproteobacteria</taxon>
        <taxon>Burkholderiales</taxon>
        <taxon>Alcaligenaceae</taxon>
    </lineage>
</organism>
<dbReference type="EMBL" id="DOEK01000005">
    <property type="protein sequence ID" value="HBP28430.1"/>
    <property type="molecule type" value="Genomic_DNA"/>
</dbReference>
<keyword evidence="1" id="KW-0472">Membrane</keyword>
<dbReference type="Proteomes" id="UP000264036">
    <property type="component" value="Unassembled WGS sequence"/>
</dbReference>
<gene>
    <name evidence="2" type="ORF">DD666_03315</name>
</gene>
<proteinExistence type="predicted"/>
<evidence type="ECO:0000313" key="2">
    <source>
        <dbReference type="EMBL" id="HBP28430.1"/>
    </source>
</evidence>
<evidence type="ECO:0000313" key="3">
    <source>
        <dbReference type="Proteomes" id="UP000264036"/>
    </source>
</evidence>
<keyword evidence="1" id="KW-0812">Transmembrane</keyword>
<keyword evidence="1" id="KW-1133">Transmembrane helix</keyword>
<sequence length="236" mass="26178">MKYQHGQALTEGLIVLLCVLTFFAAATWLGRLQDVALYEQHASRFGAFELARAGNIDNAKLSPRFFQGRHAGWRNRQGNALVVDDRIQVTYNRQARLDPQSQPGAVDRNATILREEWELKDSGIANVSLRIRPRATTPSEKTLTRTERVGWALDFIDSLAVSLRRHTAILVDAGHAINAQSAHERAAASNTAWQQIARASYAAGKKMAAAAMPVDTPWGRAASVFDWFMPWAGKKP</sequence>
<protein>
    <submittedName>
        <fullName evidence="2">Uncharacterized protein</fullName>
    </submittedName>
</protein>